<dbReference type="InterPro" id="IPR006680">
    <property type="entry name" value="Amidohydro-rel"/>
</dbReference>
<dbReference type="eggNOG" id="COG4946">
    <property type="taxonomic scope" value="Bacteria"/>
</dbReference>
<proteinExistence type="inferred from homology"/>
<dbReference type="SUPFAM" id="SSF69322">
    <property type="entry name" value="Tricorn protease domain 2"/>
    <property type="match status" value="1"/>
</dbReference>
<feature type="chain" id="PRO_5001577101" evidence="2">
    <location>
        <begin position="26"/>
        <end position="978"/>
    </location>
</feature>
<sequence>MRLKSAGAVFALTAVLIVGCSSQGASVEVESPAETKTPDKVLIDVTMTEGTNMSAAMSPDGSTLILALQGVLWSVPAGGGAATALTPAEMDSHEPAWSPDGSLIAFYTYASNGFTIWTMKPDGSELTQRTFGPSDARYPTFTPDSKSILYSADTEGGYQVWSLALDGETEPRQLTVSDETGYETPLTPYFSGFGNAVYPALSPDGSKLAFVIDGQMDALVVRDMDTQEAFSIAYTANTLGAPVWAEDGQSLYIAGLLGREGRVAQAFTDGSDAKLLVEGGDVFPFRPSVLTDGSVLYTADGKVKVIAPDADAPTNIEFTASVELDRTPYKRRTYDLTSTEATPALGVIDPTLSPDGKKAVFTAIGDLWIADLESGETKQVTDDDFIDLSPNWSPDGSAIAFVSDRGGKSDIWLMDVESGALEQLTDGARPANSPIWSPDGTRIAYLSDAMVTIFLGATVNIIDVSTGGETIVSEPIFGPSPPAWSSDGETVLVVSRLPQTNRFREGYNALFLMPVSGEGETHWVAPEGMDASLGRRQWNRPAWSSDGMIVYRYKGALYMASLSGDGELGEATLVASVGENPNWSADGSKLIYIDGADIMLYDRGTGETRTLDIKPKWHRDMPDEDYTIRAGHMLDVAAGEYVENVDILVEDGVISSIVPAGSVEQVGTLVDASDQYVIPGLIESHTHQSISQGKALGDIWFKYGITTVRETGDDPYHAVERREAADAGRRAAPRVFTAGPLNEGARVSYGVSETVGTVEEARDSMRLSTELKLDLYKSYVRQDYTVQKTVIELAHESGIPVTGHELYPAVANGVDQMEHFGATSRRGYSLKSSLTGHSYQDVVALISQSGMYVTPTLAMGRRAGPEFVQAGQEALVEIIDNGGKIVAGTDSPFVPYGASLHDELAVYSDAGVPNATVLKLATSQAAEAIGVGGQLGQIAPGYLADITILDGDPLADISNTLTVSEVMKNGEIVYSRPE</sequence>
<evidence type="ECO:0000256" key="1">
    <source>
        <dbReference type="ARBA" id="ARBA00009820"/>
    </source>
</evidence>
<dbReference type="Pfam" id="PF26549">
    <property type="entry name" value="Tricorn_N"/>
    <property type="match status" value="1"/>
</dbReference>
<dbReference type="InterPro" id="IPR011659">
    <property type="entry name" value="WD40"/>
</dbReference>
<dbReference type="SUPFAM" id="SSF69304">
    <property type="entry name" value="Tricorn protease N-terminal domain"/>
    <property type="match status" value="1"/>
</dbReference>
<dbReference type="Gene3D" id="3.30.110.90">
    <property type="entry name" value="Amidohydrolase"/>
    <property type="match status" value="1"/>
</dbReference>
<feature type="domain" description="Amidohydrolase-related" evidence="3">
    <location>
        <begin position="676"/>
        <end position="973"/>
    </location>
</feature>
<dbReference type="eggNOG" id="COG1228">
    <property type="taxonomic scope" value="Bacteria"/>
</dbReference>
<dbReference type="SUPFAM" id="SSF51338">
    <property type="entry name" value="Composite domain of metallo-dependent hydrolases"/>
    <property type="match status" value="1"/>
</dbReference>
<dbReference type="Gene3D" id="2.120.10.30">
    <property type="entry name" value="TolB, C-terminal domain"/>
    <property type="match status" value="2"/>
</dbReference>
<comment type="caution">
    <text evidence="4">The sequence shown here is derived from an EMBL/GenBank/DDBJ whole genome shotgun (WGS) entry which is preliminary data.</text>
</comment>
<evidence type="ECO:0000256" key="2">
    <source>
        <dbReference type="SAM" id="SignalP"/>
    </source>
</evidence>
<dbReference type="PROSITE" id="PS51257">
    <property type="entry name" value="PROKAR_LIPOPROTEIN"/>
    <property type="match status" value="1"/>
</dbReference>
<dbReference type="Gene3D" id="1.20.58.520">
    <property type="entry name" value="Amidohydrolase"/>
    <property type="match status" value="1"/>
</dbReference>
<feature type="signal peptide" evidence="2">
    <location>
        <begin position="1"/>
        <end position="25"/>
    </location>
</feature>
<dbReference type="InterPro" id="IPR032466">
    <property type="entry name" value="Metal_Hydrolase"/>
</dbReference>
<dbReference type="PATRIC" id="fig|1280952.3.peg.2721"/>
<name>A0A059F9E8_9PROT</name>
<evidence type="ECO:0000313" key="5">
    <source>
        <dbReference type="Proteomes" id="UP000024816"/>
    </source>
</evidence>
<dbReference type="Proteomes" id="UP000024816">
    <property type="component" value="Unassembled WGS sequence"/>
</dbReference>
<accession>A0A059F9E8</accession>
<comment type="similarity">
    <text evidence="1">Belongs to the TolB family.</text>
</comment>
<dbReference type="InterPro" id="IPR011059">
    <property type="entry name" value="Metal-dep_hydrolase_composite"/>
</dbReference>
<reference evidence="4 5" key="1">
    <citation type="journal article" date="2014" name="Antonie Van Leeuwenhoek">
        <title>Hyphomonas beringensis sp. nov. and Hyphomonas chukchiensis sp. nov., isolated from surface seawater of the Bering Sea and Chukchi Sea.</title>
        <authorList>
            <person name="Li C."/>
            <person name="Lai Q."/>
            <person name="Li G."/>
            <person name="Dong C."/>
            <person name="Wang J."/>
            <person name="Liao Y."/>
            <person name="Shao Z."/>
        </authorList>
    </citation>
    <scope>NUCLEOTIDE SEQUENCE [LARGE SCALE GENOMIC DNA]</scope>
    <source>
        <strain evidence="4 5">VP2</strain>
    </source>
</reference>
<protein>
    <submittedName>
        <fullName evidence="4">Amidohydrolase</fullName>
    </submittedName>
</protein>
<dbReference type="InterPro" id="IPR011042">
    <property type="entry name" value="6-blade_b-propeller_TolB-like"/>
</dbReference>
<dbReference type="STRING" id="1280952.HJA_13595"/>
<dbReference type="EMBL" id="ARYJ01000009">
    <property type="protein sequence ID" value="KCZ87239.1"/>
    <property type="molecule type" value="Genomic_DNA"/>
</dbReference>
<evidence type="ECO:0000259" key="3">
    <source>
        <dbReference type="Pfam" id="PF01979"/>
    </source>
</evidence>
<dbReference type="Gene3D" id="2.30.40.10">
    <property type="entry name" value="Urease, subunit C, domain 1"/>
    <property type="match status" value="1"/>
</dbReference>
<keyword evidence="2" id="KW-0732">Signal</keyword>
<dbReference type="Pfam" id="PF01979">
    <property type="entry name" value="Amidohydro_1"/>
    <property type="match status" value="1"/>
</dbReference>
<organism evidence="4 5">
    <name type="scientific">Hyphomonas jannaschiana VP2</name>
    <dbReference type="NCBI Taxonomy" id="1280952"/>
    <lineage>
        <taxon>Bacteria</taxon>
        <taxon>Pseudomonadati</taxon>
        <taxon>Pseudomonadota</taxon>
        <taxon>Alphaproteobacteria</taxon>
        <taxon>Hyphomonadales</taxon>
        <taxon>Hyphomonadaceae</taxon>
        <taxon>Hyphomonas</taxon>
    </lineage>
</organism>
<dbReference type="AlphaFoldDB" id="A0A059F9E8"/>
<dbReference type="PANTHER" id="PTHR36842">
    <property type="entry name" value="PROTEIN TOLB HOMOLOG"/>
    <property type="match status" value="1"/>
</dbReference>
<dbReference type="Pfam" id="PF07676">
    <property type="entry name" value="PD40"/>
    <property type="match status" value="3"/>
</dbReference>
<dbReference type="Gene3D" id="3.40.50.10910">
    <property type="entry name" value="Amidohydrolase"/>
    <property type="match status" value="1"/>
</dbReference>
<gene>
    <name evidence="4" type="ORF">HJA_13595</name>
</gene>
<dbReference type="SUPFAM" id="SSF51556">
    <property type="entry name" value="Metallo-dependent hydrolases"/>
    <property type="match status" value="1"/>
</dbReference>
<evidence type="ECO:0000313" key="4">
    <source>
        <dbReference type="EMBL" id="KCZ87239.1"/>
    </source>
</evidence>
<keyword evidence="4" id="KW-0378">Hydrolase</keyword>
<keyword evidence="5" id="KW-1185">Reference proteome</keyword>
<dbReference type="GO" id="GO:0016810">
    <property type="term" value="F:hydrolase activity, acting on carbon-nitrogen (but not peptide) bonds"/>
    <property type="evidence" value="ECO:0007669"/>
    <property type="project" value="InterPro"/>
</dbReference>
<dbReference type="PANTHER" id="PTHR36842:SF1">
    <property type="entry name" value="PROTEIN TOLB"/>
    <property type="match status" value="1"/>
</dbReference>